<comment type="catalytic activity">
    <reaction evidence="1">
        <text>Endohydrolysis of (1-&gt;4)-beta-D-xylosidic linkages in xylans.</text>
        <dbReference type="EC" id="3.2.1.8"/>
    </reaction>
</comment>
<protein>
    <recommendedName>
        <fullName evidence="3">endo-1,4-beta-xylanase</fullName>
        <ecNumber evidence="3">3.2.1.8</ecNumber>
    </recommendedName>
</protein>
<organism evidence="11 12">
    <name type="scientific">Aphanothece sacrum FPU1</name>
    <dbReference type="NCBI Taxonomy" id="1920663"/>
    <lineage>
        <taxon>Bacteria</taxon>
        <taxon>Bacillati</taxon>
        <taxon>Cyanobacteriota</taxon>
        <taxon>Cyanophyceae</taxon>
        <taxon>Oscillatoriophycideae</taxon>
        <taxon>Chroococcales</taxon>
        <taxon>Aphanothecaceae</taxon>
        <taxon>Aphanothece</taxon>
    </lineage>
</organism>
<keyword evidence="4 11" id="KW-0858">Xylan degradation</keyword>
<dbReference type="SUPFAM" id="SSF51445">
    <property type="entry name" value="(Trans)glycosidases"/>
    <property type="match status" value="1"/>
</dbReference>
<keyword evidence="8 11" id="KW-0326">Glycosidase</keyword>
<dbReference type="RefSeq" id="WP_227873335.1">
    <property type="nucleotide sequence ID" value="NZ_BDQK01000013.1"/>
</dbReference>
<evidence type="ECO:0000256" key="4">
    <source>
        <dbReference type="ARBA" id="ARBA00022651"/>
    </source>
</evidence>
<evidence type="ECO:0000256" key="3">
    <source>
        <dbReference type="ARBA" id="ARBA00012590"/>
    </source>
</evidence>
<evidence type="ECO:0000256" key="5">
    <source>
        <dbReference type="ARBA" id="ARBA00022729"/>
    </source>
</evidence>
<feature type="domain" description="GH10" evidence="10">
    <location>
        <begin position="216"/>
        <end position="538"/>
    </location>
</feature>
<keyword evidence="12" id="KW-1185">Reference proteome</keyword>
<keyword evidence="9" id="KW-0624">Polysaccharide degradation</keyword>
<dbReference type="PROSITE" id="PS51760">
    <property type="entry name" value="GH10_2"/>
    <property type="match status" value="1"/>
</dbReference>
<keyword evidence="5" id="KW-0732">Signal</keyword>
<gene>
    <name evidence="11" type="ORF">AsFPU1_2136</name>
</gene>
<evidence type="ECO:0000256" key="2">
    <source>
        <dbReference type="ARBA" id="ARBA00007495"/>
    </source>
</evidence>
<reference evidence="12" key="1">
    <citation type="submission" date="2017-05" db="EMBL/GenBank/DDBJ databases">
        <title>Physiological properties and genetic analysis related to exopolysaccharide production of fresh-water unicellular cyanobacterium Aphanothece sacrum, Suizenji Nori, that has been cultured as a food source in Japan.</title>
        <authorList>
            <person name="Kanesaki Y."/>
            <person name="Yoshikawa S."/>
            <person name="Ohki K."/>
        </authorList>
    </citation>
    <scope>NUCLEOTIDE SEQUENCE [LARGE SCALE GENOMIC DNA]</scope>
    <source>
        <strain evidence="12">FPU1</strain>
    </source>
</reference>
<dbReference type="AlphaFoldDB" id="A0A401IHX1"/>
<name>A0A401IHX1_APHSA</name>
<dbReference type="Gene3D" id="3.20.20.80">
    <property type="entry name" value="Glycosidases"/>
    <property type="match status" value="1"/>
</dbReference>
<dbReference type="GO" id="GO:0045493">
    <property type="term" value="P:xylan catabolic process"/>
    <property type="evidence" value="ECO:0007669"/>
    <property type="project" value="UniProtKB-KW"/>
</dbReference>
<proteinExistence type="inferred from homology"/>
<evidence type="ECO:0000256" key="9">
    <source>
        <dbReference type="ARBA" id="ARBA00023326"/>
    </source>
</evidence>
<dbReference type="GO" id="GO:0031176">
    <property type="term" value="F:endo-1,4-beta-xylanase activity"/>
    <property type="evidence" value="ECO:0007669"/>
    <property type="project" value="UniProtKB-EC"/>
</dbReference>
<evidence type="ECO:0000313" key="11">
    <source>
        <dbReference type="EMBL" id="GBF80731.1"/>
    </source>
</evidence>
<comment type="caution">
    <text evidence="11">The sequence shown here is derived from an EMBL/GenBank/DDBJ whole genome shotgun (WGS) entry which is preliminary data.</text>
</comment>
<evidence type="ECO:0000256" key="8">
    <source>
        <dbReference type="ARBA" id="ARBA00023295"/>
    </source>
</evidence>
<evidence type="ECO:0000256" key="7">
    <source>
        <dbReference type="ARBA" id="ARBA00023277"/>
    </source>
</evidence>
<dbReference type="EMBL" id="BDQK01000013">
    <property type="protein sequence ID" value="GBF80731.1"/>
    <property type="molecule type" value="Genomic_DNA"/>
</dbReference>
<dbReference type="InterPro" id="IPR044846">
    <property type="entry name" value="GH10"/>
</dbReference>
<dbReference type="Pfam" id="PF00331">
    <property type="entry name" value="Glyco_hydro_10"/>
    <property type="match status" value="1"/>
</dbReference>
<dbReference type="EC" id="3.2.1.8" evidence="3"/>
<accession>A0A401IHX1</accession>
<comment type="similarity">
    <text evidence="2">Belongs to the glycosyl hydrolase 10 (cellulase F) family.</text>
</comment>
<sequence>MTLCPTQVPKHLHCNVLSTFPNMFNYNRRQFLQFTGGLTLATLLDHSIAMSFSNSFLELRAWHPNGEPLDVKRLDHLYFLTMDDDPIPEPPRQVEVGKLLSQVPSIPFGIAIKMPVEGFGEVYLYADNQGKGYTPKDFPLDINLACASSRIYRVRQFIEIGKKQGIDFPKTIINRLEQSQIYLKNTQNISNITEKVKLCNDSLRESLWAGEEAVFAQAKQLIKKQSKRPNFLFGGNSFNYLKGGEEYIRRFKELFNLATVPFYWSTFEAQQNQKNFAEIEQIVKPLNQVKITVKGHPLVWFHEAGIPVWAENKSFAEIRQLSYERVIEITKYYGDQIPYYDIINEAHGISWANRLNYSFEQLLDLTKVASQASRIGNPQVNRIINNCCLWGENVSYAKPPQQTPYQYLKSCIAAEIPFEIIGLQLYYPDQDMLEINRLLEKYSQLGKTIHITELGVSSASKIDQDSYLKETRGLWHEPWNETVQADWIEQFYTLCYSKPYIKAISWWDLADIGNFWPHGGLLNKDLTPKESFYRLKNFIQKSQDSFL</sequence>
<dbReference type="SMART" id="SM00633">
    <property type="entry name" value="Glyco_10"/>
    <property type="match status" value="1"/>
</dbReference>
<evidence type="ECO:0000256" key="6">
    <source>
        <dbReference type="ARBA" id="ARBA00022801"/>
    </source>
</evidence>
<dbReference type="InterPro" id="IPR017853">
    <property type="entry name" value="GH"/>
</dbReference>
<dbReference type="Proteomes" id="UP000287247">
    <property type="component" value="Unassembled WGS sequence"/>
</dbReference>
<evidence type="ECO:0000256" key="1">
    <source>
        <dbReference type="ARBA" id="ARBA00000681"/>
    </source>
</evidence>
<dbReference type="PANTHER" id="PTHR31490">
    <property type="entry name" value="GLYCOSYL HYDROLASE"/>
    <property type="match status" value="1"/>
</dbReference>
<keyword evidence="6 11" id="KW-0378">Hydrolase</keyword>
<dbReference type="InterPro" id="IPR001000">
    <property type="entry name" value="GH10_dom"/>
</dbReference>
<keyword evidence="7" id="KW-0119">Carbohydrate metabolism</keyword>
<dbReference type="PANTHER" id="PTHR31490:SF88">
    <property type="entry name" value="BETA-XYLANASE"/>
    <property type="match status" value="1"/>
</dbReference>
<evidence type="ECO:0000313" key="12">
    <source>
        <dbReference type="Proteomes" id="UP000287247"/>
    </source>
</evidence>
<evidence type="ECO:0000259" key="10">
    <source>
        <dbReference type="PROSITE" id="PS51760"/>
    </source>
</evidence>